<dbReference type="Pfam" id="PF07228">
    <property type="entry name" value="SpoIIE"/>
    <property type="match status" value="1"/>
</dbReference>
<keyword evidence="6" id="KW-1185">Reference proteome</keyword>
<feature type="domain" description="PLAT" evidence="3">
    <location>
        <begin position="21"/>
        <end position="141"/>
    </location>
</feature>
<keyword evidence="2" id="KW-0464">Manganese</keyword>
<proteinExistence type="inferred from homology"/>
<protein>
    <recommendedName>
        <fullName evidence="2">Protein phosphatase</fullName>
        <ecNumber evidence="2">3.1.3.16</ecNumber>
    </recommendedName>
</protein>
<dbReference type="EMBL" id="JALJOU010000055">
    <property type="protein sequence ID" value="KAK9827712.1"/>
    <property type="molecule type" value="Genomic_DNA"/>
</dbReference>
<dbReference type="Proteomes" id="UP001445335">
    <property type="component" value="Unassembled WGS sequence"/>
</dbReference>
<dbReference type="InterPro" id="IPR001932">
    <property type="entry name" value="PPM-type_phosphatase-like_dom"/>
</dbReference>
<dbReference type="InterPro" id="IPR001024">
    <property type="entry name" value="PLAT/LH2_dom"/>
</dbReference>
<dbReference type="PROSITE" id="PS50095">
    <property type="entry name" value="PLAT"/>
    <property type="match status" value="1"/>
</dbReference>
<comment type="cofactor">
    <cofactor evidence="2">
        <name>Mn(2+)</name>
        <dbReference type="ChEBI" id="CHEBI:29035"/>
    </cofactor>
</comment>
<organism evidence="5 6">
    <name type="scientific">Elliptochloris bilobata</name>
    <dbReference type="NCBI Taxonomy" id="381761"/>
    <lineage>
        <taxon>Eukaryota</taxon>
        <taxon>Viridiplantae</taxon>
        <taxon>Chlorophyta</taxon>
        <taxon>core chlorophytes</taxon>
        <taxon>Trebouxiophyceae</taxon>
        <taxon>Trebouxiophyceae incertae sedis</taxon>
        <taxon>Elliptochloris clade</taxon>
        <taxon>Elliptochloris</taxon>
    </lineage>
</organism>
<comment type="catalytic activity">
    <reaction evidence="2">
        <text>O-phospho-L-threonyl-[protein] + H2O = L-threonyl-[protein] + phosphate</text>
        <dbReference type="Rhea" id="RHEA:47004"/>
        <dbReference type="Rhea" id="RHEA-COMP:11060"/>
        <dbReference type="Rhea" id="RHEA-COMP:11605"/>
        <dbReference type="ChEBI" id="CHEBI:15377"/>
        <dbReference type="ChEBI" id="CHEBI:30013"/>
        <dbReference type="ChEBI" id="CHEBI:43474"/>
        <dbReference type="ChEBI" id="CHEBI:61977"/>
        <dbReference type="EC" id="3.1.3.16"/>
    </reaction>
</comment>
<dbReference type="EC" id="3.1.3.16" evidence="2"/>
<comment type="caution">
    <text evidence="5">The sequence shown here is derived from an EMBL/GenBank/DDBJ whole genome shotgun (WGS) entry which is preliminary data.</text>
</comment>
<comment type="similarity">
    <text evidence="2">Belongs to the PP2C family.</text>
</comment>
<comment type="caution">
    <text evidence="1">Lacks conserved residue(s) required for the propagation of feature annotation.</text>
</comment>
<evidence type="ECO:0000256" key="1">
    <source>
        <dbReference type="PROSITE-ProRule" id="PRU00152"/>
    </source>
</evidence>
<dbReference type="SUPFAM" id="SSF81606">
    <property type="entry name" value="PP2C-like"/>
    <property type="match status" value="1"/>
</dbReference>
<dbReference type="PANTHER" id="PTHR12320:SF1">
    <property type="entry name" value="PROTEIN PHOSPHATASE PTC7 HOMOLOG"/>
    <property type="match status" value="1"/>
</dbReference>
<dbReference type="Gene3D" id="2.60.60.20">
    <property type="entry name" value="PLAT/LH2 domain"/>
    <property type="match status" value="1"/>
</dbReference>
<dbReference type="SMART" id="SM00332">
    <property type="entry name" value="PP2Cc"/>
    <property type="match status" value="1"/>
</dbReference>
<evidence type="ECO:0000313" key="6">
    <source>
        <dbReference type="Proteomes" id="UP001445335"/>
    </source>
</evidence>
<evidence type="ECO:0000256" key="2">
    <source>
        <dbReference type="RuleBase" id="RU366020"/>
    </source>
</evidence>
<dbReference type="PROSITE" id="PS51746">
    <property type="entry name" value="PPM_2"/>
    <property type="match status" value="1"/>
</dbReference>
<keyword evidence="2" id="KW-0460">Magnesium</keyword>
<keyword evidence="2" id="KW-0479">Metal-binding</keyword>
<evidence type="ECO:0000259" key="3">
    <source>
        <dbReference type="PROSITE" id="PS50095"/>
    </source>
</evidence>
<keyword evidence="2" id="KW-0904">Protein phosphatase</keyword>
<dbReference type="Pfam" id="PF01477">
    <property type="entry name" value="PLAT"/>
    <property type="match status" value="1"/>
</dbReference>
<dbReference type="SMART" id="SM00331">
    <property type="entry name" value="PP2C_SIG"/>
    <property type="match status" value="1"/>
</dbReference>
<dbReference type="PANTHER" id="PTHR12320">
    <property type="entry name" value="PROTEIN PHOSPHATASE 2C"/>
    <property type="match status" value="1"/>
</dbReference>
<accession>A0AAW1R1U5</accession>
<dbReference type="GO" id="GO:0004722">
    <property type="term" value="F:protein serine/threonine phosphatase activity"/>
    <property type="evidence" value="ECO:0007669"/>
    <property type="project" value="UniProtKB-EC"/>
</dbReference>
<comment type="catalytic activity">
    <reaction evidence="2">
        <text>O-phospho-L-seryl-[protein] + H2O = L-seryl-[protein] + phosphate</text>
        <dbReference type="Rhea" id="RHEA:20629"/>
        <dbReference type="Rhea" id="RHEA-COMP:9863"/>
        <dbReference type="Rhea" id="RHEA-COMP:11604"/>
        <dbReference type="ChEBI" id="CHEBI:15377"/>
        <dbReference type="ChEBI" id="CHEBI:29999"/>
        <dbReference type="ChEBI" id="CHEBI:43474"/>
        <dbReference type="ChEBI" id="CHEBI:83421"/>
        <dbReference type="EC" id="3.1.3.16"/>
    </reaction>
</comment>
<sequence length="427" mass="45535">MQTGNCQLSFSVRPAQPEQQAVYIVDIITGDVRGAGTEAPAIIRLIGSEGQSEEYVLGNDQDEYGFERGTRRRYALDVGRPLGALRQVFVQQVEPSMSDLGSGWYLDRIEVMGPEGALRRFPCHNWLGKSDAGDHRGCQQRHLEPSEDLIAGDAPLAKPLAVATGAAALPHPEKVEVGARAVSRRNEGWAGEDAYFCAAGRNGMVGLGVADGVYMWKTQGIDAGLYSRSLMSTARSEVEGGNGDALAVLKAAEAQVDRDGLQGSSTCCIVLIDSAQGRLTSANVGDSGFVVVGTTPYRSTLQVKYHSPQQEHSFGCPYQLGHFPNADRGDAAMLMTLPVAPGDMVVLGSDGLWDNLADDALVDAVAEGRARREGAPALARRLAGEAFQKSLDRESESPYSLGASEAFDMVYSGGKRDDITVLVALVQ</sequence>
<feature type="domain" description="PPM-type phosphatase" evidence="4">
    <location>
        <begin position="176"/>
        <end position="426"/>
    </location>
</feature>
<gene>
    <name evidence="5" type="ORF">WJX81_003442</name>
</gene>
<evidence type="ECO:0000313" key="5">
    <source>
        <dbReference type="EMBL" id="KAK9827712.1"/>
    </source>
</evidence>
<comment type="cofactor">
    <cofactor evidence="2">
        <name>Mg(2+)</name>
        <dbReference type="ChEBI" id="CHEBI:18420"/>
    </cofactor>
</comment>
<dbReference type="InterPro" id="IPR039123">
    <property type="entry name" value="PPTC7"/>
</dbReference>
<dbReference type="Gene3D" id="3.60.40.10">
    <property type="entry name" value="PPM-type phosphatase domain"/>
    <property type="match status" value="2"/>
</dbReference>
<dbReference type="GO" id="GO:0046872">
    <property type="term" value="F:metal ion binding"/>
    <property type="evidence" value="ECO:0007669"/>
    <property type="project" value="UniProtKB-UniRule"/>
</dbReference>
<dbReference type="SUPFAM" id="SSF49723">
    <property type="entry name" value="Lipase/lipooxygenase domain (PLAT/LH2 domain)"/>
    <property type="match status" value="1"/>
</dbReference>
<reference evidence="5 6" key="1">
    <citation type="journal article" date="2024" name="Nat. Commun.">
        <title>Phylogenomics reveals the evolutionary origins of lichenization in chlorophyte algae.</title>
        <authorList>
            <person name="Puginier C."/>
            <person name="Libourel C."/>
            <person name="Otte J."/>
            <person name="Skaloud P."/>
            <person name="Haon M."/>
            <person name="Grisel S."/>
            <person name="Petersen M."/>
            <person name="Berrin J.G."/>
            <person name="Delaux P.M."/>
            <person name="Dal Grande F."/>
            <person name="Keller J."/>
        </authorList>
    </citation>
    <scope>NUCLEOTIDE SEQUENCE [LARGE SCALE GENOMIC DNA]</scope>
    <source>
        <strain evidence="5 6">SAG 245.80</strain>
    </source>
</reference>
<evidence type="ECO:0000259" key="4">
    <source>
        <dbReference type="PROSITE" id="PS51746"/>
    </source>
</evidence>
<name>A0AAW1R1U5_9CHLO</name>
<keyword evidence="2" id="KW-0378">Hydrolase</keyword>
<dbReference type="InterPro" id="IPR036457">
    <property type="entry name" value="PPM-type-like_dom_sf"/>
</dbReference>
<dbReference type="AlphaFoldDB" id="A0AAW1R1U5"/>
<dbReference type="InterPro" id="IPR036392">
    <property type="entry name" value="PLAT/LH2_dom_sf"/>
</dbReference>